<name>A0ABU9DWT3_9FLAO</name>
<comment type="caution">
    <text evidence="2">The sequence shown here is derived from an EMBL/GenBank/DDBJ whole genome shotgun (WGS) entry which is preliminary data.</text>
</comment>
<dbReference type="InterPro" id="IPR046661">
    <property type="entry name" value="DUF6770"/>
</dbReference>
<proteinExistence type="predicted"/>
<feature type="chain" id="PRO_5045177137" evidence="1">
    <location>
        <begin position="19"/>
        <end position="507"/>
    </location>
</feature>
<reference evidence="2 3" key="1">
    <citation type="submission" date="2024-04" db="EMBL/GenBank/DDBJ databases">
        <title>draft genome sequnece of Flavobacterium buctense JCM 30750.</title>
        <authorList>
            <person name="Kim D.-U."/>
        </authorList>
    </citation>
    <scope>NUCLEOTIDE SEQUENCE [LARGE SCALE GENOMIC DNA]</scope>
    <source>
        <strain evidence="2 3">JCM 30750</strain>
    </source>
</reference>
<feature type="signal peptide" evidence="1">
    <location>
        <begin position="1"/>
        <end position="18"/>
    </location>
</feature>
<protein>
    <submittedName>
        <fullName evidence="2">DUF6770 family protein</fullName>
    </submittedName>
</protein>
<dbReference type="EMBL" id="JBBPCB010000001">
    <property type="protein sequence ID" value="MEK8178858.1"/>
    <property type="molecule type" value="Genomic_DNA"/>
</dbReference>
<keyword evidence="3" id="KW-1185">Reference proteome</keyword>
<evidence type="ECO:0000313" key="3">
    <source>
        <dbReference type="Proteomes" id="UP001491349"/>
    </source>
</evidence>
<evidence type="ECO:0000313" key="2">
    <source>
        <dbReference type="EMBL" id="MEK8178858.1"/>
    </source>
</evidence>
<accession>A0ABU9DWT3</accession>
<evidence type="ECO:0000256" key="1">
    <source>
        <dbReference type="SAM" id="SignalP"/>
    </source>
</evidence>
<dbReference type="Pfam" id="PF20559">
    <property type="entry name" value="DUF6770"/>
    <property type="match status" value="2"/>
</dbReference>
<organism evidence="2 3">
    <name type="scientific">Flavobacterium buctense</name>
    <dbReference type="NCBI Taxonomy" id="1648146"/>
    <lineage>
        <taxon>Bacteria</taxon>
        <taxon>Pseudomonadati</taxon>
        <taxon>Bacteroidota</taxon>
        <taxon>Flavobacteriia</taxon>
        <taxon>Flavobacteriales</taxon>
        <taxon>Flavobacteriaceae</taxon>
        <taxon>Flavobacterium</taxon>
    </lineage>
</organism>
<keyword evidence="1" id="KW-0732">Signal</keyword>
<sequence>MKTKLLFLLLISTLGIQAQITDLQKISRGKLYSSDVIKDSNNNIKGYFFLFETDKISKETYELEYVVLDENLTKVTNGFITEMKYENWAMKAKSIKVEVSLFDNKILIRFNDDFGPNMYEVYKRFRILDLKTNKLSEPFIYNEDKIVLNPPFDRKLKNYDGNESQNMSYYNGVGLIVDSRYNRITKSPNRYLIKLDENFKEVWRTLYEDESNKKRTKVINYLNSDKDVIVMFNHIQKNWMKMLNDFSVLIFDSKNGKLITEFIFPNIKDFAYKVVDVKLTDKELILLGNFSVKSEFGYTNDTDNTGLFSYRLDKFSGKILDKKFLYWEDIGTKMDINAHGKIKEEGYIFVHNMIPLSDGRIIAVCEAFLQQPITTNNMYFLELSKDLKLNQVFEVDKFKNKFPGTSAHSNDIKKNGGFDFMDYHNLGDDEFLFFLNDNEKGSRNRKKSTLYGVVSFSDGKFKSQTLNLKTEVSTISAFPSKKGYITLVENFDQEGKPTEIRLEKINY</sequence>
<dbReference type="Proteomes" id="UP001491349">
    <property type="component" value="Unassembled WGS sequence"/>
</dbReference>
<gene>
    <name evidence="2" type="ORF">WMW71_00775</name>
</gene>
<dbReference type="RefSeq" id="WP_187659006.1">
    <property type="nucleotide sequence ID" value="NZ_JACTAB010000001.1"/>
</dbReference>